<evidence type="ECO:0000313" key="15">
    <source>
        <dbReference type="Proteomes" id="UP000250003"/>
    </source>
</evidence>
<feature type="transmembrane region" description="Helical" evidence="13">
    <location>
        <begin position="134"/>
        <end position="151"/>
    </location>
</feature>
<dbReference type="Pfam" id="PF01554">
    <property type="entry name" value="MatE"/>
    <property type="match status" value="2"/>
</dbReference>
<keyword evidence="11 13" id="KW-0472">Membrane</keyword>
<dbReference type="KEGG" id="blau:DQQ01_03910"/>
<keyword evidence="5" id="KW-0813">Transport</keyword>
<evidence type="ECO:0000313" key="14">
    <source>
        <dbReference type="EMBL" id="AWY97436.1"/>
    </source>
</evidence>
<dbReference type="NCBIfam" id="TIGR00797">
    <property type="entry name" value="matE"/>
    <property type="match status" value="1"/>
</dbReference>
<comment type="similarity">
    <text evidence="3">Belongs to the multi antimicrobial extrusion (MATE) (TC 2.A.66.1) family.</text>
</comment>
<evidence type="ECO:0000256" key="7">
    <source>
        <dbReference type="ARBA" id="ARBA00022475"/>
    </source>
</evidence>
<feature type="transmembrane region" description="Helical" evidence="13">
    <location>
        <begin position="316"/>
        <end position="335"/>
    </location>
</feature>
<sequence>MQKSLTQGAVGKTLILFSLPMIAGNLLQQLYNIADTLIVGKFLGSGALAAVGSSYTLMTFLTSVFLGLCMGSGAVFSIRFGEGEKEKLQESITAAFLLIFTVTAVLNILVFLFIDPILVLLQVPGEIYQMMREYLWVIFWGIPAVFLYNFYASLLRAVGNSVVPLVFLAACAVLNIVLDLWFVLGLSWGVEGAAAATVLSQYVSGVGIALYTWIKWKDFRFRKKYLRPGKGILKELAQFSFLTSVQQSVMNLGILMVQGLVNSFGTVIMAAFAAAVKIDSFAYMPVQDFGNAFSTFVAQNFGAKKEERIREGIRKAVLTAFVFCLVISFGVFLFAKPLMLIFVQPQETEILAAGVQYLHIEGVFYCGIGFLFLLYGYYRAVKLPGMSVVLTVISLGTRVALAYLLSSFESIGVLGIWWSVPIGWALADIAGFWYYRKMRKKSPCR</sequence>
<keyword evidence="10" id="KW-0406">Ion transport</keyword>
<evidence type="ECO:0000256" key="11">
    <source>
        <dbReference type="ARBA" id="ARBA00023136"/>
    </source>
</evidence>
<dbReference type="GO" id="GO:0006811">
    <property type="term" value="P:monoatomic ion transport"/>
    <property type="evidence" value="ECO:0007669"/>
    <property type="project" value="UniProtKB-KW"/>
</dbReference>
<dbReference type="Proteomes" id="UP000250003">
    <property type="component" value="Chromosome"/>
</dbReference>
<keyword evidence="8 13" id="KW-0812">Transmembrane</keyword>
<keyword evidence="7" id="KW-1003">Cell membrane</keyword>
<feature type="transmembrane region" description="Helical" evidence="13">
    <location>
        <begin position="12"/>
        <end position="34"/>
    </location>
</feature>
<evidence type="ECO:0000256" key="12">
    <source>
        <dbReference type="ARBA" id="ARBA00031636"/>
    </source>
</evidence>
<feature type="transmembrane region" description="Helical" evidence="13">
    <location>
        <begin position="194"/>
        <end position="214"/>
    </location>
</feature>
<dbReference type="AlphaFoldDB" id="A0A2Z4U8T1"/>
<feature type="transmembrane region" description="Helical" evidence="13">
    <location>
        <begin position="163"/>
        <end position="188"/>
    </location>
</feature>
<dbReference type="InterPro" id="IPR050222">
    <property type="entry name" value="MATE_MdtK"/>
</dbReference>
<dbReference type="CDD" id="cd13138">
    <property type="entry name" value="MATE_yoeA_like"/>
    <property type="match status" value="1"/>
</dbReference>
<evidence type="ECO:0000256" key="2">
    <source>
        <dbReference type="ARBA" id="ARBA00004651"/>
    </source>
</evidence>
<dbReference type="GO" id="GO:0005886">
    <property type="term" value="C:plasma membrane"/>
    <property type="evidence" value="ECO:0007669"/>
    <property type="project" value="UniProtKB-SubCell"/>
</dbReference>
<comment type="function">
    <text evidence="1">Multidrug efflux pump.</text>
</comment>
<protein>
    <recommendedName>
        <fullName evidence="4">Probable multidrug resistance protein NorM</fullName>
    </recommendedName>
    <alternativeName>
        <fullName evidence="12">Multidrug-efflux transporter</fullName>
    </alternativeName>
</protein>
<feature type="transmembrane region" description="Helical" evidence="13">
    <location>
        <begin position="385"/>
        <end position="405"/>
    </location>
</feature>
<evidence type="ECO:0000256" key="4">
    <source>
        <dbReference type="ARBA" id="ARBA00020268"/>
    </source>
</evidence>
<dbReference type="InterPro" id="IPR048279">
    <property type="entry name" value="MdtK-like"/>
</dbReference>
<evidence type="ECO:0000256" key="9">
    <source>
        <dbReference type="ARBA" id="ARBA00022989"/>
    </source>
</evidence>
<evidence type="ECO:0000256" key="10">
    <source>
        <dbReference type="ARBA" id="ARBA00023065"/>
    </source>
</evidence>
<gene>
    <name evidence="14" type="ORF">DQQ01_03910</name>
</gene>
<keyword evidence="15" id="KW-1185">Reference proteome</keyword>
<evidence type="ECO:0000256" key="8">
    <source>
        <dbReference type="ARBA" id="ARBA00022692"/>
    </source>
</evidence>
<dbReference type="OrthoDB" id="9776324at2"/>
<dbReference type="GO" id="GO:0042910">
    <property type="term" value="F:xenobiotic transmembrane transporter activity"/>
    <property type="evidence" value="ECO:0007669"/>
    <property type="project" value="InterPro"/>
</dbReference>
<evidence type="ECO:0000256" key="6">
    <source>
        <dbReference type="ARBA" id="ARBA00022449"/>
    </source>
</evidence>
<comment type="subcellular location">
    <subcellularLocation>
        <location evidence="2">Cell membrane</location>
        <topology evidence="2">Multi-pass membrane protein</topology>
    </subcellularLocation>
</comment>
<dbReference type="PANTHER" id="PTHR43298:SF2">
    <property type="entry name" value="FMN_FAD EXPORTER YEEO-RELATED"/>
    <property type="match status" value="1"/>
</dbReference>
<keyword evidence="9 13" id="KW-1133">Transmembrane helix</keyword>
<proteinExistence type="inferred from homology"/>
<dbReference type="InterPro" id="IPR002528">
    <property type="entry name" value="MATE_fam"/>
</dbReference>
<accession>A0A2Z4U8T1</accession>
<organism evidence="14 15">
    <name type="scientific">Blautia argi</name>
    <dbReference type="NCBI Taxonomy" id="1912897"/>
    <lineage>
        <taxon>Bacteria</taxon>
        <taxon>Bacillati</taxon>
        <taxon>Bacillota</taxon>
        <taxon>Clostridia</taxon>
        <taxon>Lachnospirales</taxon>
        <taxon>Lachnospiraceae</taxon>
        <taxon>Blautia</taxon>
    </lineage>
</organism>
<dbReference type="PANTHER" id="PTHR43298">
    <property type="entry name" value="MULTIDRUG RESISTANCE PROTEIN NORM-RELATED"/>
    <property type="match status" value="1"/>
</dbReference>
<feature type="transmembrane region" description="Helical" evidence="13">
    <location>
        <begin position="355"/>
        <end position="378"/>
    </location>
</feature>
<feature type="transmembrane region" description="Helical" evidence="13">
    <location>
        <begin position="54"/>
        <end position="80"/>
    </location>
</feature>
<evidence type="ECO:0000256" key="5">
    <source>
        <dbReference type="ARBA" id="ARBA00022448"/>
    </source>
</evidence>
<evidence type="ECO:0000256" key="1">
    <source>
        <dbReference type="ARBA" id="ARBA00003408"/>
    </source>
</evidence>
<evidence type="ECO:0000256" key="13">
    <source>
        <dbReference type="SAM" id="Phobius"/>
    </source>
</evidence>
<reference evidence="15" key="1">
    <citation type="submission" date="2018-06" db="EMBL/GenBank/DDBJ databases">
        <title>Description of Blautia argi sp. nov., a new anaerobic isolated from dog feces.</title>
        <authorList>
            <person name="Chang Y.-H."/>
            <person name="Paek J."/>
            <person name="Shin Y."/>
        </authorList>
    </citation>
    <scope>NUCLEOTIDE SEQUENCE [LARGE SCALE GENOMIC DNA]</scope>
    <source>
        <strain evidence="15">KCTC 15426</strain>
    </source>
</reference>
<name>A0A2Z4U8T1_9FIRM</name>
<dbReference type="PIRSF" id="PIRSF006603">
    <property type="entry name" value="DinF"/>
    <property type="match status" value="1"/>
</dbReference>
<evidence type="ECO:0000256" key="3">
    <source>
        <dbReference type="ARBA" id="ARBA00010199"/>
    </source>
</evidence>
<dbReference type="RefSeq" id="WP_111918575.1">
    <property type="nucleotide sequence ID" value="NZ_CAUWHR010000034.1"/>
</dbReference>
<feature type="transmembrane region" description="Helical" evidence="13">
    <location>
        <begin position="92"/>
        <end position="114"/>
    </location>
</feature>
<dbReference type="GO" id="GO:0015297">
    <property type="term" value="F:antiporter activity"/>
    <property type="evidence" value="ECO:0007669"/>
    <property type="project" value="UniProtKB-KW"/>
</dbReference>
<dbReference type="EMBL" id="CP030280">
    <property type="protein sequence ID" value="AWY97436.1"/>
    <property type="molecule type" value="Genomic_DNA"/>
</dbReference>
<keyword evidence="6" id="KW-0050">Antiport</keyword>
<feature type="transmembrane region" description="Helical" evidence="13">
    <location>
        <begin position="411"/>
        <end position="435"/>
    </location>
</feature>